<keyword evidence="2" id="KW-0805">Transcription regulation</keyword>
<keyword evidence="3" id="KW-0804">Transcription</keyword>
<evidence type="ECO:0000259" key="7">
    <source>
        <dbReference type="PROSITE" id="PS50157"/>
    </source>
</evidence>
<feature type="domain" description="C2H2-type" evidence="7">
    <location>
        <begin position="90"/>
        <end position="114"/>
    </location>
</feature>
<dbReference type="PROSITE" id="PS50157">
    <property type="entry name" value="ZINC_FINGER_C2H2_2"/>
    <property type="match status" value="1"/>
</dbReference>
<feature type="compositionally biased region" description="Low complexity" evidence="6">
    <location>
        <begin position="357"/>
        <end position="377"/>
    </location>
</feature>
<dbReference type="InterPro" id="IPR004827">
    <property type="entry name" value="bZIP"/>
</dbReference>
<dbReference type="Gene3D" id="1.20.5.170">
    <property type="match status" value="1"/>
</dbReference>
<dbReference type="InterPro" id="IPR013087">
    <property type="entry name" value="Znf_C2H2_type"/>
</dbReference>
<protein>
    <submittedName>
        <fullName evidence="9">Uncharacterized protein</fullName>
    </submittedName>
</protein>
<dbReference type="InterPro" id="IPR051027">
    <property type="entry name" value="bZIP_transcription_factors"/>
</dbReference>
<feature type="compositionally biased region" description="Basic and acidic residues" evidence="6">
    <location>
        <begin position="425"/>
        <end position="435"/>
    </location>
</feature>
<name>A0A7M7JA24_VARDE</name>
<evidence type="ECO:0000256" key="3">
    <source>
        <dbReference type="ARBA" id="ARBA00023163"/>
    </source>
</evidence>
<dbReference type="EnsemblMetazoa" id="XM_022793223">
    <property type="protein sequence ID" value="XP_022648958"/>
    <property type="gene ID" value="LOC111245204"/>
</dbReference>
<evidence type="ECO:0000256" key="2">
    <source>
        <dbReference type="ARBA" id="ARBA00023015"/>
    </source>
</evidence>
<evidence type="ECO:0000256" key="1">
    <source>
        <dbReference type="ARBA" id="ARBA00004123"/>
    </source>
</evidence>
<accession>A0A7M7JA24</accession>
<feature type="domain" description="BZIP" evidence="8">
    <location>
        <begin position="424"/>
        <end position="487"/>
    </location>
</feature>
<reference evidence="9" key="1">
    <citation type="submission" date="2021-01" db="UniProtKB">
        <authorList>
            <consortium name="EnsemblMetazoa"/>
        </authorList>
    </citation>
    <scope>IDENTIFICATION</scope>
</reference>
<evidence type="ECO:0000256" key="5">
    <source>
        <dbReference type="PROSITE-ProRule" id="PRU00042"/>
    </source>
</evidence>
<dbReference type="InterPro" id="IPR046347">
    <property type="entry name" value="bZIP_sf"/>
</dbReference>
<dbReference type="Proteomes" id="UP000594260">
    <property type="component" value="Unplaced"/>
</dbReference>
<dbReference type="GO" id="GO:0005634">
    <property type="term" value="C:nucleus"/>
    <property type="evidence" value="ECO:0007669"/>
    <property type="project" value="UniProtKB-SubCell"/>
</dbReference>
<dbReference type="OrthoDB" id="295274at2759"/>
<feature type="compositionally biased region" description="Polar residues" evidence="6">
    <location>
        <begin position="389"/>
        <end position="406"/>
    </location>
</feature>
<dbReference type="PROSITE" id="PS00028">
    <property type="entry name" value="ZINC_FINGER_C2H2_1"/>
    <property type="match status" value="1"/>
</dbReference>
<evidence type="ECO:0000313" key="10">
    <source>
        <dbReference type="Proteomes" id="UP000594260"/>
    </source>
</evidence>
<feature type="compositionally biased region" description="Low complexity" evidence="6">
    <location>
        <begin position="215"/>
        <end position="237"/>
    </location>
</feature>
<feature type="compositionally biased region" description="Low complexity" evidence="6">
    <location>
        <begin position="262"/>
        <end position="276"/>
    </location>
</feature>
<keyword evidence="5" id="KW-0479">Metal-binding</keyword>
<keyword evidence="5" id="KW-0863">Zinc-finger</keyword>
<dbReference type="GO" id="GO:0008270">
    <property type="term" value="F:zinc ion binding"/>
    <property type="evidence" value="ECO:0007669"/>
    <property type="project" value="UniProtKB-KW"/>
</dbReference>
<dbReference type="GO" id="GO:0003700">
    <property type="term" value="F:DNA-binding transcription factor activity"/>
    <property type="evidence" value="ECO:0007669"/>
    <property type="project" value="InterPro"/>
</dbReference>
<dbReference type="OMA" id="PLHMSND"/>
<dbReference type="PANTHER" id="PTHR19304">
    <property type="entry name" value="CYCLIC-AMP RESPONSE ELEMENT BINDING PROTEIN"/>
    <property type="match status" value="1"/>
</dbReference>
<keyword evidence="4" id="KW-0539">Nucleus</keyword>
<feature type="compositionally biased region" description="Basic and acidic residues" evidence="6">
    <location>
        <begin position="446"/>
        <end position="456"/>
    </location>
</feature>
<feature type="region of interest" description="Disordered" evidence="6">
    <location>
        <begin position="201"/>
        <end position="304"/>
    </location>
</feature>
<dbReference type="AlphaFoldDB" id="A0A7M7JA24"/>
<keyword evidence="5" id="KW-0862">Zinc</keyword>
<dbReference type="KEGG" id="vde:111245204"/>
<organism evidence="9 10">
    <name type="scientific">Varroa destructor</name>
    <name type="common">Honeybee mite</name>
    <dbReference type="NCBI Taxonomy" id="109461"/>
    <lineage>
        <taxon>Eukaryota</taxon>
        <taxon>Metazoa</taxon>
        <taxon>Ecdysozoa</taxon>
        <taxon>Arthropoda</taxon>
        <taxon>Chelicerata</taxon>
        <taxon>Arachnida</taxon>
        <taxon>Acari</taxon>
        <taxon>Parasitiformes</taxon>
        <taxon>Mesostigmata</taxon>
        <taxon>Gamasina</taxon>
        <taxon>Dermanyssoidea</taxon>
        <taxon>Varroidae</taxon>
        <taxon>Varroa</taxon>
    </lineage>
</organism>
<feature type="region of interest" description="Disordered" evidence="6">
    <location>
        <begin position="354"/>
        <end position="456"/>
    </location>
</feature>
<evidence type="ECO:0000313" key="9">
    <source>
        <dbReference type="EnsemblMetazoa" id="XP_022648958"/>
    </source>
</evidence>
<evidence type="ECO:0000256" key="6">
    <source>
        <dbReference type="SAM" id="MobiDB-lite"/>
    </source>
</evidence>
<dbReference type="RefSeq" id="XP_022648958.1">
    <property type="nucleotide sequence ID" value="XM_022793223.1"/>
</dbReference>
<dbReference type="SUPFAM" id="SSF57959">
    <property type="entry name" value="Leucine zipper domain"/>
    <property type="match status" value="1"/>
</dbReference>
<dbReference type="GeneID" id="111245204"/>
<dbReference type="PROSITE" id="PS50217">
    <property type="entry name" value="BZIP"/>
    <property type="match status" value="1"/>
</dbReference>
<evidence type="ECO:0000256" key="4">
    <source>
        <dbReference type="ARBA" id="ARBA00023242"/>
    </source>
</evidence>
<dbReference type="SMART" id="SM00338">
    <property type="entry name" value="BRLZ"/>
    <property type="match status" value="1"/>
</dbReference>
<evidence type="ECO:0000259" key="8">
    <source>
        <dbReference type="PROSITE" id="PS50217"/>
    </source>
</evidence>
<keyword evidence="10" id="KW-1185">Reference proteome</keyword>
<dbReference type="InParanoid" id="A0A7M7JA24"/>
<comment type="subcellular location">
    <subcellularLocation>
        <location evidence="1">Nucleus</location>
    </subcellularLocation>
</comment>
<proteinExistence type="predicted"/>
<sequence>MTAAAAASNTGDNGNDGGPTAVAPSSISYLPLTVLLRRLTGRKAPSLPGLAVAVIRVAVIMDRRSPSARTSGDDAGAMIVTMPFNGKKSYLCDVGSCGQTFCTADKLNSHKKAHKVPFLVFSTHSPPQGPQPDDTPARFTKLMDAAGLAQDLSSNPFDESFRQAGQNPQAIELIDSDPIIPPPVNVVPPTTADILQQVVEQEQQPCWKSEPAGPPSNNHSNASNSTANSTAGSAANTDQRAPVITSRPGPTLLTDLTENGRPASIAAAPPGSSIGGLENVTVKTSSSPPPAHPSSAHGPGVPVNSSLLNQLNQVIVPPMLGMLQQAHVHVHSGGTTTLTDTLLSRHFSHIAQAMGHQSLQQSQSSASHDSASSTTTARAGPQSMMMMVTPSSDLQIPNSSQHNSDTGRVGIKRKSGGGSSDDEEERKRKFRENNKRAAQRCRMRKKQEIEETRRERDRLREENQKLSAKLEHCMNTEDKLRAQLEKLKMELVEHAQCSVSLKKRNSGVIQYPV</sequence>